<accession>A0A1H1IWL1</accession>
<keyword evidence="3" id="KW-0012">Acyltransferase</keyword>
<evidence type="ECO:0000313" key="5">
    <source>
        <dbReference type="EMBL" id="SDR41756.1"/>
    </source>
</evidence>
<proteinExistence type="inferred from homology"/>
<evidence type="ECO:0000256" key="1">
    <source>
        <dbReference type="ARBA" id="ARBA00008694"/>
    </source>
</evidence>
<evidence type="ECO:0000313" key="6">
    <source>
        <dbReference type="Proteomes" id="UP000183487"/>
    </source>
</evidence>
<name>A0A1H1IWL1_9BURK</name>
<dbReference type="Pfam" id="PF00583">
    <property type="entry name" value="Acetyltransf_1"/>
    <property type="match status" value="1"/>
</dbReference>
<dbReference type="InterPro" id="IPR051016">
    <property type="entry name" value="Diverse_Substrate_AcTransf"/>
</dbReference>
<evidence type="ECO:0000256" key="3">
    <source>
        <dbReference type="ARBA" id="ARBA00023315"/>
    </source>
</evidence>
<dbReference type="PROSITE" id="PS51186">
    <property type="entry name" value="GNAT"/>
    <property type="match status" value="1"/>
</dbReference>
<dbReference type="FunFam" id="3.40.630.30:FF:000064">
    <property type="entry name" value="GNAT family acetyltransferase"/>
    <property type="match status" value="1"/>
</dbReference>
<dbReference type="PANTHER" id="PTHR10545:SF29">
    <property type="entry name" value="GH14572P-RELATED"/>
    <property type="match status" value="1"/>
</dbReference>
<keyword evidence="2 5" id="KW-0808">Transferase</keyword>
<dbReference type="PANTHER" id="PTHR10545">
    <property type="entry name" value="DIAMINE N-ACETYLTRANSFERASE"/>
    <property type="match status" value="1"/>
</dbReference>
<organism evidence="5 6">
    <name type="scientific">Paraburkholderia fungorum</name>
    <dbReference type="NCBI Taxonomy" id="134537"/>
    <lineage>
        <taxon>Bacteria</taxon>
        <taxon>Pseudomonadati</taxon>
        <taxon>Pseudomonadota</taxon>
        <taxon>Betaproteobacteria</taxon>
        <taxon>Burkholderiales</taxon>
        <taxon>Burkholderiaceae</taxon>
        <taxon>Paraburkholderia</taxon>
    </lineage>
</organism>
<keyword evidence="6" id="KW-1185">Reference proteome</keyword>
<dbReference type="AlphaFoldDB" id="A0A1H1IWL1"/>
<sequence length="185" mass="20400">MPDPKQRDVFLRLRSATPITGYLALTIHIRPANTSDAALILRFITELAVYEKAEHEVVATVKDIEASLFSASSSAKSLICEMNGEPVGFCVYFFSYSTWLGKQGLYLEDLYVSPQSRGSGAGKQMLRHLARIACETGCGRFEWSVLDWNEPAIGFYESIGASAQSEWVRYRLAGDALTAFAEGAN</sequence>
<comment type="similarity">
    <text evidence="1">Belongs to the acetyltransferase family.</text>
</comment>
<dbReference type="EMBL" id="FNKP01000002">
    <property type="protein sequence ID" value="SDR41756.1"/>
    <property type="molecule type" value="Genomic_DNA"/>
</dbReference>
<reference evidence="6" key="1">
    <citation type="submission" date="2016-10" db="EMBL/GenBank/DDBJ databases">
        <authorList>
            <person name="Varghese N."/>
        </authorList>
    </citation>
    <scope>NUCLEOTIDE SEQUENCE [LARGE SCALE GENOMIC DNA]</scope>
    <source>
        <strain evidence="6">GAS106B</strain>
    </source>
</reference>
<evidence type="ECO:0000259" key="4">
    <source>
        <dbReference type="PROSITE" id="PS51186"/>
    </source>
</evidence>
<dbReference type="Gene3D" id="3.40.630.30">
    <property type="match status" value="1"/>
</dbReference>
<gene>
    <name evidence="5" type="ORF">SAMN05443245_5752</name>
</gene>
<dbReference type="SUPFAM" id="SSF55729">
    <property type="entry name" value="Acyl-CoA N-acyltransferases (Nat)"/>
    <property type="match status" value="1"/>
</dbReference>
<dbReference type="InterPro" id="IPR000182">
    <property type="entry name" value="GNAT_dom"/>
</dbReference>
<dbReference type="CDD" id="cd04301">
    <property type="entry name" value="NAT_SF"/>
    <property type="match status" value="1"/>
</dbReference>
<evidence type="ECO:0000256" key="2">
    <source>
        <dbReference type="ARBA" id="ARBA00022679"/>
    </source>
</evidence>
<dbReference type="Proteomes" id="UP000183487">
    <property type="component" value="Unassembled WGS sequence"/>
</dbReference>
<dbReference type="GO" id="GO:0008080">
    <property type="term" value="F:N-acetyltransferase activity"/>
    <property type="evidence" value="ECO:0007669"/>
    <property type="project" value="TreeGrafter"/>
</dbReference>
<protein>
    <submittedName>
        <fullName evidence="5">Acetyltransferase (GNAT) family protein</fullName>
    </submittedName>
</protein>
<feature type="domain" description="N-acetyltransferase" evidence="4">
    <location>
        <begin position="27"/>
        <end position="185"/>
    </location>
</feature>
<dbReference type="InterPro" id="IPR016181">
    <property type="entry name" value="Acyl_CoA_acyltransferase"/>
</dbReference>